<dbReference type="Gene3D" id="3.90.180.10">
    <property type="entry name" value="Medium-chain alcohol dehydrogenases, catalytic domain"/>
    <property type="match status" value="1"/>
</dbReference>
<evidence type="ECO:0000313" key="7">
    <source>
        <dbReference type="EMBL" id="KAK0654879.1"/>
    </source>
</evidence>
<evidence type="ECO:0000256" key="3">
    <source>
        <dbReference type="ARBA" id="ARBA00022833"/>
    </source>
</evidence>
<dbReference type="SUPFAM" id="SSF50129">
    <property type="entry name" value="GroES-like"/>
    <property type="match status" value="1"/>
</dbReference>
<dbReference type="SMART" id="SM00829">
    <property type="entry name" value="PKS_ER"/>
    <property type="match status" value="1"/>
</dbReference>
<comment type="cofactor">
    <cofactor evidence="1 5">
        <name>Zn(2+)</name>
        <dbReference type="ChEBI" id="CHEBI:29105"/>
    </cofactor>
</comment>
<keyword evidence="2 5" id="KW-0479">Metal-binding</keyword>
<keyword evidence="3 5" id="KW-0862">Zinc</keyword>
<dbReference type="InterPro" id="IPR002328">
    <property type="entry name" value="ADH_Zn_CS"/>
</dbReference>
<accession>A0AA39YM11</accession>
<dbReference type="InterPro" id="IPR036291">
    <property type="entry name" value="NAD(P)-bd_dom_sf"/>
</dbReference>
<comment type="similarity">
    <text evidence="5">Belongs to the zinc-containing alcohol dehydrogenase family.</text>
</comment>
<dbReference type="Gene3D" id="3.40.50.720">
    <property type="entry name" value="NAD(P)-binding Rossmann-like Domain"/>
    <property type="match status" value="1"/>
</dbReference>
<dbReference type="CDD" id="cd05283">
    <property type="entry name" value="CAD1"/>
    <property type="match status" value="1"/>
</dbReference>
<sequence>MGIDFTVFKGSASGSIVEAKGYREAGPTEVLVKISHCGVCGTDEHYRHTDQGLGHEGIGIITEVGSMVHTLSEFRVGDRVGMSYFQKVCGYCDFCVSGRQNMCSNVVFFGTGNHDQGCFGTAVAWDISCLFKIPDEIPSEFAGPLMCGGSTVWSPLADFNIKPGTRVGIVAVGGLGHLAIQFAAKMGMEVVVFSGTESKKQQALELGASEFHVASGPGSLDKVEKVGALLITSSVSPDMAVYLPVLAQGALMFPLTVGFEQMKLTPMDLITRNLKVIGHVVSGTPNVRQMLRFAAKQGIKPIIETFPMTRDGVEEAMTKLRDGKMRYRGVLVV</sequence>
<dbReference type="InterPro" id="IPR013149">
    <property type="entry name" value="ADH-like_C"/>
</dbReference>
<dbReference type="EMBL" id="JAULSV010000001">
    <property type="protein sequence ID" value="KAK0654879.1"/>
    <property type="molecule type" value="Genomic_DNA"/>
</dbReference>
<organism evidence="7 8">
    <name type="scientific">Cercophora newfieldiana</name>
    <dbReference type="NCBI Taxonomy" id="92897"/>
    <lineage>
        <taxon>Eukaryota</taxon>
        <taxon>Fungi</taxon>
        <taxon>Dikarya</taxon>
        <taxon>Ascomycota</taxon>
        <taxon>Pezizomycotina</taxon>
        <taxon>Sordariomycetes</taxon>
        <taxon>Sordariomycetidae</taxon>
        <taxon>Sordariales</taxon>
        <taxon>Lasiosphaeriaceae</taxon>
        <taxon>Cercophora</taxon>
    </lineage>
</organism>
<name>A0AA39YM11_9PEZI</name>
<dbReference type="Pfam" id="PF00107">
    <property type="entry name" value="ADH_zinc_N"/>
    <property type="match status" value="1"/>
</dbReference>
<reference evidence="7" key="1">
    <citation type="submission" date="2023-06" db="EMBL/GenBank/DDBJ databases">
        <title>Genome-scale phylogeny and comparative genomics of the fungal order Sordariales.</title>
        <authorList>
            <consortium name="Lawrence Berkeley National Laboratory"/>
            <person name="Hensen N."/>
            <person name="Bonometti L."/>
            <person name="Westerberg I."/>
            <person name="Brannstrom I.O."/>
            <person name="Guillou S."/>
            <person name="Cros-Aarteil S."/>
            <person name="Calhoun S."/>
            <person name="Haridas S."/>
            <person name="Kuo A."/>
            <person name="Mondo S."/>
            <person name="Pangilinan J."/>
            <person name="Riley R."/>
            <person name="Labutti K."/>
            <person name="Andreopoulos B."/>
            <person name="Lipzen A."/>
            <person name="Chen C."/>
            <person name="Yanf M."/>
            <person name="Daum C."/>
            <person name="Ng V."/>
            <person name="Clum A."/>
            <person name="Steindorff A."/>
            <person name="Ohm R."/>
            <person name="Martin F."/>
            <person name="Silar P."/>
            <person name="Natvig D."/>
            <person name="Lalanne C."/>
            <person name="Gautier V."/>
            <person name="Ament-Velasquez S.L."/>
            <person name="Kruys A."/>
            <person name="Hutchinson M.I."/>
            <person name="Powell A.J."/>
            <person name="Barry K."/>
            <person name="Miller A.N."/>
            <person name="Grigoriev I.V."/>
            <person name="Debuchy R."/>
            <person name="Gladieux P."/>
            <person name="Thoren M.H."/>
            <person name="Johannesson H."/>
        </authorList>
    </citation>
    <scope>NUCLEOTIDE SEQUENCE</scope>
    <source>
        <strain evidence="7">SMH2532-1</strain>
    </source>
</reference>
<evidence type="ECO:0000256" key="2">
    <source>
        <dbReference type="ARBA" id="ARBA00022723"/>
    </source>
</evidence>
<feature type="domain" description="Enoyl reductase (ER)" evidence="6">
    <location>
        <begin position="10"/>
        <end position="331"/>
    </location>
</feature>
<dbReference type="InterPro" id="IPR013154">
    <property type="entry name" value="ADH-like_N"/>
</dbReference>
<dbReference type="FunFam" id="3.40.50.720:FF:000022">
    <property type="entry name" value="Cinnamyl alcohol dehydrogenase"/>
    <property type="match status" value="1"/>
</dbReference>
<dbReference type="InterPro" id="IPR047109">
    <property type="entry name" value="CAD-like"/>
</dbReference>
<evidence type="ECO:0000256" key="5">
    <source>
        <dbReference type="RuleBase" id="RU361277"/>
    </source>
</evidence>
<dbReference type="InterPro" id="IPR020843">
    <property type="entry name" value="ER"/>
</dbReference>
<dbReference type="GO" id="GO:0016616">
    <property type="term" value="F:oxidoreductase activity, acting on the CH-OH group of donors, NAD or NADP as acceptor"/>
    <property type="evidence" value="ECO:0007669"/>
    <property type="project" value="InterPro"/>
</dbReference>
<dbReference type="GO" id="GO:0008270">
    <property type="term" value="F:zinc ion binding"/>
    <property type="evidence" value="ECO:0007669"/>
    <property type="project" value="InterPro"/>
</dbReference>
<gene>
    <name evidence="7" type="ORF">B0T16DRAFT_315767</name>
</gene>
<dbReference type="Pfam" id="PF08240">
    <property type="entry name" value="ADH_N"/>
    <property type="match status" value="1"/>
</dbReference>
<comment type="caution">
    <text evidence="7">The sequence shown here is derived from an EMBL/GenBank/DDBJ whole genome shotgun (WGS) entry which is preliminary data.</text>
</comment>
<keyword evidence="4" id="KW-0560">Oxidoreductase</keyword>
<evidence type="ECO:0000259" key="6">
    <source>
        <dbReference type="SMART" id="SM00829"/>
    </source>
</evidence>
<dbReference type="InterPro" id="IPR011032">
    <property type="entry name" value="GroES-like_sf"/>
</dbReference>
<dbReference type="PANTHER" id="PTHR42683">
    <property type="entry name" value="ALDEHYDE REDUCTASE"/>
    <property type="match status" value="1"/>
</dbReference>
<keyword evidence="8" id="KW-1185">Reference proteome</keyword>
<evidence type="ECO:0000256" key="1">
    <source>
        <dbReference type="ARBA" id="ARBA00001947"/>
    </source>
</evidence>
<dbReference type="SUPFAM" id="SSF51735">
    <property type="entry name" value="NAD(P)-binding Rossmann-fold domains"/>
    <property type="match status" value="1"/>
</dbReference>
<dbReference type="PROSITE" id="PS00059">
    <property type="entry name" value="ADH_ZINC"/>
    <property type="match status" value="1"/>
</dbReference>
<evidence type="ECO:0000313" key="8">
    <source>
        <dbReference type="Proteomes" id="UP001174936"/>
    </source>
</evidence>
<proteinExistence type="inferred from homology"/>
<dbReference type="Proteomes" id="UP001174936">
    <property type="component" value="Unassembled WGS sequence"/>
</dbReference>
<evidence type="ECO:0000256" key="4">
    <source>
        <dbReference type="ARBA" id="ARBA00023002"/>
    </source>
</evidence>
<dbReference type="AlphaFoldDB" id="A0AA39YM11"/>
<protein>
    <submittedName>
        <fullName evidence="7">NADP-dependent alcohol dehydrogenase</fullName>
    </submittedName>
</protein>